<feature type="compositionally biased region" description="Basic residues" evidence="1">
    <location>
        <begin position="105"/>
        <end position="114"/>
    </location>
</feature>
<dbReference type="PANTHER" id="PTHR47909">
    <property type="entry name" value="ALPHA/BETA-HYDROLASES SUPERFAMILY PROTEIN"/>
    <property type="match status" value="1"/>
</dbReference>
<evidence type="ECO:0000313" key="2">
    <source>
        <dbReference type="EMBL" id="CAD8526235.1"/>
    </source>
</evidence>
<organism evidence="2">
    <name type="scientific">Micromonas pusilla</name>
    <name type="common">Picoplanktonic green alga</name>
    <name type="synonym">Chromulina pusilla</name>
    <dbReference type="NCBI Taxonomy" id="38833"/>
    <lineage>
        <taxon>Eukaryota</taxon>
        <taxon>Viridiplantae</taxon>
        <taxon>Chlorophyta</taxon>
        <taxon>Mamiellophyceae</taxon>
        <taxon>Mamiellales</taxon>
        <taxon>Mamiellaceae</taxon>
        <taxon>Micromonas</taxon>
    </lineage>
</organism>
<dbReference type="PANTHER" id="PTHR47909:SF2">
    <property type="entry name" value="GPI INOSITOL-DEACYLASE"/>
    <property type="match status" value="1"/>
</dbReference>
<protein>
    <recommendedName>
        <fullName evidence="3">GPI inositol-deacylase</fullName>
    </recommendedName>
</protein>
<feature type="region of interest" description="Disordered" evidence="1">
    <location>
        <begin position="104"/>
        <end position="165"/>
    </location>
</feature>
<proteinExistence type="predicted"/>
<reference evidence="2" key="1">
    <citation type="submission" date="2021-01" db="EMBL/GenBank/DDBJ databases">
        <authorList>
            <person name="Corre E."/>
            <person name="Pelletier E."/>
            <person name="Niang G."/>
            <person name="Scheremetjew M."/>
            <person name="Finn R."/>
            <person name="Kale V."/>
            <person name="Holt S."/>
            <person name="Cochrane G."/>
            <person name="Meng A."/>
            <person name="Brown T."/>
            <person name="Cohen L."/>
        </authorList>
    </citation>
    <scope>NUCLEOTIDE SEQUENCE</scope>
    <source>
        <strain evidence="2">CCMP1723</strain>
    </source>
</reference>
<dbReference type="Gene3D" id="3.40.50.1820">
    <property type="entry name" value="alpha/beta hydrolase"/>
    <property type="match status" value="1"/>
</dbReference>
<sequence>MDKRARAVRRTLAWARGAPGAPAPSSPTLRARGPSVASVGKRGGGLGEFGLDRRDESATEDDATAGAMPGDARGGLNPNPKPAREYDIIRAECAKKMELAERNRARARRAASRRRAGDDPSWRTSERANAREESERAAEARAREKEVPSSGKEEPGERAFSSPSIAAHPGATQVDLVCHSAGGWLARAYLGGALNEVNWNSAARRLKGNAKEGDAVPAKHPTPHPSVRRIVTLGSPHLAPPPGANDATRGVLRWVNDRWPGAFYESAGVRYHCVTGRAVRGVAGPDAKGTLPGYACGSYAQVCGEGSGVEGDAVVPNEFASLEGATSNLIIDGCFHSMSRVGTYDEPAKDAWYGSEEVVDLWLEYLV</sequence>
<evidence type="ECO:0000256" key="1">
    <source>
        <dbReference type="SAM" id="MobiDB-lite"/>
    </source>
</evidence>
<gene>
    <name evidence="2" type="ORF">MCOM1403_LOCUS11844</name>
</gene>
<dbReference type="InterPro" id="IPR029058">
    <property type="entry name" value="AB_hydrolase_fold"/>
</dbReference>
<dbReference type="AlphaFoldDB" id="A0A7S0IN36"/>
<feature type="compositionally biased region" description="Basic and acidic residues" evidence="1">
    <location>
        <begin position="115"/>
        <end position="157"/>
    </location>
</feature>
<evidence type="ECO:0008006" key="3">
    <source>
        <dbReference type="Google" id="ProtNLM"/>
    </source>
</evidence>
<accession>A0A7S0IN36</accession>
<dbReference type="SUPFAM" id="SSF53474">
    <property type="entry name" value="alpha/beta-Hydrolases"/>
    <property type="match status" value="1"/>
</dbReference>
<name>A0A7S0IN36_MICPS</name>
<feature type="region of interest" description="Disordered" evidence="1">
    <location>
        <begin position="1"/>
        <end position="83"/>
    </location>
</feature>
<dbReference type="EMBL" id="HBEQ01014683">
    <property type="protein sequence ID" value="CAD8526235.1"/>
    <property type="molecule type" value="Transcribed_RNA"/>
</dbReference>